<sequence length="224" mass="24443">MDRFVIRAELWSPAILSPLAATLDGLLGGVLFDTLQDVDAAHKAIPLVQTDELYHASVAQFEGAGLPGRHTQIAGLRATHDLRLDLIKTNAQGQPHRALDVARRSGFGNVMNSYATVSAGAVYWHATGDAEAVLDLLEPVNFIGKRRACGFGQVAGWELIESELDGLVDANGLPLRPIPLDRWLTWGFTEDAVRADTAWKPAYWNPEHRAICAVPGDTRMEARQ</sequence>
<proteinExistence type="predicted"/>
<gene>
    <name evidence="1" type="ORF">WL29_20285</name>
</gene>
<dbReference type="Proteomes" id="UP000060630">
    <property type="component" value="Unassembled WGS sequence"/>
</dbReference>
<evidence type="ECO:0008006" key="3">
    <source>
        <dbReference type="Google" id="ProtNLM"/>
    </source>
</evidence>
<organism evidence="1 2">
    <name type="scientific">Burkholderia ubonensis</name>
    <dbReference type="NCBI Taxonomy" id="101571"/>
    <lineage>
        <taxon>Bacteria</taxon>
        <taxon>Pseudomonadati</taxon>
        <taxon>Pseudomonadota</taxon>
        <taxon>Betaproteobacteria</taxon>
        <taxon>Burkholderiales</taxon>
        <taxon>Burkholderiaceae</taxon>
        <taxon>Burkholderia</taxon>
        <taxon>Burkholderia cepacia complex</taxon>
    </lineage>
</organism>
<dbReference type="RefSeq" id="WP_060191815.1">
    <property type="nucleotide sequence ID" value="NZ_LPHD01000049.1"/>
</dbReference>
<dbReference type="EMBL" id="LPHD01000049">
    <property type="protein sequence ID" value="KWA83708.1"/>
    <property type="molecule type" value="Genomic_DNA"/>
</dbReference>
<comment type="caution">
    <text evidence="1">The sequence shown here is derived from an EMBL/GenBank/DDBJ whole genome shotgun (WGS) entry which is preliminary data.</text>
</comment>
<protein>
    <recommendedName>
        <fullName evidence="3">CRISPR-associated protein</fullName>
    </recommendedName>
</protein>
<reference evidence="1 2" key="1">
    <citation type="submission" date="2015-11" db="EMBL/GenBank/DDBJ databases">
        <title>Expanding the genomic diversity of Burkholderia species for the development of highly accurate diagnostics.</title>
        <authorList>
            <person name="Sahl J."/>
            <person name="Keim P."/>
            <person name="Wagner D."/>
        </authorList>
    </citation>
    <scope>NUCLEOTIDE SEQUENCE [LARGE SCALE GENOMIC DNA]</scope>
    <source>
        <strain evidence="1 2">MSMB2087WGS</strain>
    </source>
</reference>
<evidence type="ECO:0000313" key="1">
    <source>
        <dbReference type="EMBL" id="KWA83708.1"/>
    </source>
</evidence>
<dbReference type="AlphaFoldDB" id="A0A106QCE4"/>
<name>A0A106QCE4_9BURK</name>
<accession>A0A106QCE4</accession>
<evidence type="ECO:0000313" key="2">
    <source>
        <dbReference type="Proteomes" id="UP000060630"/>
    </source>
</evidence>